<reference evidence="1" key="2">
    <citation type="submission" date="2018-06" db="EMBL/GenBank/DDBJ databases">
        <authorList>
            <person name="Martins R.C."/>
            <person name="Perdigao-Neto L.V."/>
            <person name="Costa S.F."/>
            <person name="Levin A.S.S."/>
        </authorList>
    </citation>
    <scope>NUCLEOTIDE SEQUENCE</scope>
    <source>
        <strain evidence="1">1283</strain>
    </source>
</reference>
<dbReference type="Proteomes" id="UP000247823">
    <property type="component" value="Unassembled WGS sequence"/>
</dbReference>
<feature type="non-terminal residue" evidence="1">
    <location>
        <position position="1"/>
    </location>
</feature>
<reference evidence="1" key="1">
    <citation type="submission" date="2018-06" db="EMBL/GenBank/DDBJ databases">
        <title>Serratia marcescens genome sequencing and assembly.</title>
        <authorList>
            <person name="Martins R.C.R."/>
            <person name="Perdigao-Neto L.V."/>
            <person name="Costa S.F."/>
            <person name="Levin A.S.S."/>
        </authorList>
    </citation>
    <scope>NUCLEOTIDE SEQUENCE</scope>
    <source>
        <strain evidence="1">1283</strain>
    </source>
</reference>
<evidence type="ECO:0000313" key="1">
    <source>
        <dbReference type="EMBL" id="PYA54784.1"/>
    </source>
</evidence>
<organism evidence="1 2">
    <name type="scientific">Serratia marcescens</name>
    <dbReference type="NCBI Taxonomy" id="615"/>
    <lineage>
        <taxon>Bacteria</taxon>
        <taxon>Pseudomonadati</taxon>
        <taxon>Pseudomonadota</taxon>
        <taxon>Gammaproteobacteria</taxon>
        <taxon>Enterobacterales</taxon>
        <taxon>Yersiniaceae</taxon>
        <taxon>Serratia</taxon>
    </lineage>
</organism>
<accession>A0ABX5N516</accession>
<evidence type="ECO:0000313" key="2">
    <source>
        <dbReference type="Proteomes" id="UP000247823"/>
    </source>
</evidence>
<proteinExistence type="predicted"/>
<comment type="caution">
    <text evidence="1">The sequence shown here is derived from an EMBL/GenBank/DDBJ whole genome shotgun (WGS) entry which is preliminary data.</text>
</comment>
<gene>
    <name evidence="1" type="ORF">DMW51_27495</name>
</gene>
<keyword evidence="2" id="KW-1185">Reference proteome</keyword>
<name>A0ABX5N516_SERMA</name>
<sequence length="46" mass="5210">GNPRHYPALAAAVAEVAQRHGMAYRCIGYRELLAQQQRFLRLMGQP</sequence>
<dbReference type="EMBL" id="QJQB01000618">
    <property type="protein sequence ID" value="PYA54784.1"/>
    <property type="molecule type" value="Genomic_DNA"/>
</dbReference>
<protein>
    <submittedName>
        <fullName evidence="1">Acyl-CoA desaturase</fullName>
    </submittedName>
</protein>